<dbReference type="PROSITE" id="PS50887">
    <property type="entry name" value="GGDEF"/>
    <property type="match status" value="1"/>
</dbReference>
<name>A0A9D9DGK6_9FIRM</name>
<feature type="binding site" evidence="1">
    <location>
        <position position="458"/>
    </location>
    <ligand>
        <name>Mn(2+)</name>
        <dbReference type="ChEBI" id="CHEBI:29035"/>
        <label>2</label>
    </ligand>
</feature>
<evidence type="ECO:0000313" key="4">
    <source>
        <dbReference type="EMBL" id="MBO8426061.1"/>
    </source>
</evidence>
<dbReference type="InterPro" id="IPR038763">
    <property type="entry name" value="DHH_sf"/>
</dbReference>
<reference evidence="4" key="1">
    <citation type="submission" date="2020-10" db="EMBL/GenBank/DDBJ databases">
        <authorList>
            <person name="Gilroy R."/>
        </authorList>
    </citation>
    <scope>NUCLEOTIDE SEQUENCE</scope>
    <source>
        <strain evidence="4">17113</strain>
    </source>
</reference>
<proteinExistence type="predicted"/>
<keyword evidence="2" id="KW-0472">Membrane</keyword>
<dbReference type="PANTHER" id="PTHR47618:SF2">
    <property type="entry name" value="CYCLIC-DI-AMP PHOSPHODIESTERASE GDPP"/>
    <property type="match status" value="1"/>
</dbReference>
<reference evidence="4" key="2">
    <citation type="journal article" date="2021" name="PeerJ">
        <title>Extensive microbial diversity within the chicken gut microbiome revealed by metagenomics and culture.</title>
        <authorList>
            <person name="Gilroy R."/>
            <person name="Ravi A."/>
            <person name="Getino M."/>
            <person name="Pursley I."/>
            <person name="Horton D.L."/>
            <person name="Alikhan N.F."/>
            <person name="Baker D."/>
            <person name="Gharbi K."/>
            <person name="Hall N."/>
            <person name="Watson M."/>
            <person name="Adriaenssens E.M."/>
            <person name="Foster-Nyarko E."/>
            <person name="Jarju S."/>
            <person name="Secka A."/>
            <person name="Antonio M."/>
            <person name="Oren A."/>
            <person name="Chaudhuri R.R."/>
            <person name="La Ragione R."/>
            <person name="Hildebrand F."/>
            <person name="Pallen M.J."/>
        </authorList>
    </citation>
    <scope>NUCLEOTIDE SEQUENCE</scope>
    <source>
        <strain evidence="4">17113</strain>
    </source>
</reference>
<feature type="binding site" evidence="1">
    <location>
        <position position="482"/>
    </location>
    <ligand>
        <name>Mn(2+)</name>
        <dbReference type="ChEBI" id="CHEBI:29035"/>
        <label>2</label>
    </ligand>
</feature>
<feature type="binding site" evidence="1">
    <location>
        <position position="390"/>
    </location>
    <ligand>
        <name>Mn(2+)</name>
        <dbReference type="ChEBI" id="CHEBI:29035"/>
        <label>2</label>
    </ligand>
</feature>
<dbReference type="AlphaFoldDB" id="A0A9D9DGK6"/>
<comment type="cofactor">
    <cofactor evidence="1">
        <name>Mn(2+)</name>
        <dbReference type="ChEBI" id="CHEBI:29035"/>
    </cofactor>
    <text evidence="1">For phosphodiesterase activity, probably binds 2 Mn(2+) per subunit.</text>
</comment>
<feature type="domain" description="GGDEF" evidence="3">
    <location>
        <begin position="213"/>
        <end position="340"/>
    </location>
</feature>
<dbReference type="Gene3D" id="3.90.1640.10">
    <property type="entry name" value="inorganic pyrophosphatase (n-terminal core)"/>
    <property type="match status" value="1"/>
</dbReference>
<evidence type="ECO:0000313" key="5">
    <source>
        <dbReference type="Proteomes" id="UP000823634"/>
    </source>
</evidence>
<protein>
    <submittedName>
        <fullName evidence="4">DHH family phosphoesterase</fullName>
    </submittedName>
</protein>
<dbReference type="Proteomes" id="UP000823634">
    <property type="component" value="Unassembled WGS sequence"/>
</dbReference>
<accession>A0A9D9DGK6</accession>
<dbReference type="Pfam" id="PF01368">
    <property type="entry name" value="DHH"/>
    <property type="match status" value="1"/>
</dbReference>
<keyword evidence="2" id="KW-1133">Transmembrane helix</keyword>
<evidence type="ECO:0000259" key="3">
    <source>
        <dbReference type="PROSITE" id="PS50887"/>
    </source>
</evidence>
<feature type="transmembrane region" description="Helical" evidence="2">
    <location>
        <begin position="37"/>
        <end position="59"/>
    </location>
</feature>
<feature type="binding site" evidence="1">
    <location>
        <position position="538"/>
    </location>
    <ligand>
        <name>Mn(2+)</name>
        <dbReference type="ChEBI" id="CHEBI:29035"/>
        <label>2</label>
    </ligand>
</feature>
<dbReference type="Pfam" id="PF02272">
    <property type="entry name" value="DHHA1"/>
    <property type="match status" value="1"/>
</dbReference>
<gene>
    <name evidence="4" type="ORF">IAC61_01925</name>
</gene>
<dbReference type="InterPro" id="IPR051319">
    <property type="entry name" value="Oligoribo/pAp-PDE_c-di-AMP_PDE"/>
</dbReference>
<dbReference type="InterPro" id="IPR014528">
    <property type="entry name" value="GdpP/PdeA"/>
</dbReference>
<feature type="binding site" evidence="1">
    <location>
        <position position="458"/>
    </location>
    <ligand>
        <name>Mn(2+)</name>
        <dbReference type="ChEBI" id="CHEBI:29035"/>
        <label>1</label>
    </ligand>
</feature>
<dbReference type="SUPFAM" id="SSF64182">
    <property type="entry name" value="DHH phosphoesterases"/>
    <property type="match status" value="1"/>
</dbReference>
<dbReference type="Gene3D" id="3.30.450.20">
    <property type="entry name" value="PAS domain"/>
    <property type="match status" value="1"/>
</dbReference>
<dbReference type="InterPro" id="IPR000160">
    <property type="entry name" value="GGDEF_dom"/>
</dbReference>
<dbReference type="InterPro" id="IPR003156">
    <property type="entry name" value="DHHA1_dom"/>
</dbReference>
<evidence type="ECO:0000256" key="1">
    <source>
        <dbReference type="PIRSR" id="PIRSR026583-50"/>
    </source>
</evidence>
<dbReference type="GO" id="GO:0003676">
    <property type="term" value="F:nucleic acid binding"/>
    <property type="evidence" value="ECO:0007669"/>
    <property type="project" value="InterPro"/>
</dbReference>
<feature type="binding site" evidence="1">
    <location>
        <position position="388"/>
    </location>
    <ligand>
        <name>Mn(2+)</name>
        <dbReference type="ChEBI" id="CHEBI:29035"/>
        <label>1</label>
    </ligand>
</feature>
<keyword evidence="2" id="KW-0812">Transmembrane</keyword>
<feature type="binding site" evidence="1">
    <location>
        <position position="384"/>
    </location>
    <ligand>
        <name>Mn(2+)</name>
        <dbReference type="ChEBI" id="CHEBI:29035"/>
        <label>1</label>
    </ligand>
</feature>
<dbReference type="PANTHER" id="PTHR47618">
    <property type="entry name" value="BIFUNCTIONAL OLIGORIBONUCLEASE AND PAP PHOSPHATASE NRNA"/>
    <property type="match status" value="1"/>
</dbReference>
<dbReference type="InterPro" id="IPR001667">
    <property type="entry name" value="DDH_dom"/>
</dbReference>
<dbReference type="Gene3D" id="3.10.310.30">
    <property type="match status" value="1"/>
</dbReference>
<sequence length="707" mass="78460">MPRKPKKEKRVSDQPKRIEELDPGAFSVTRLLSRLKFAGFIIGLVELLLVGLVAVLYYLDAPKGFVEGVNPWYWLLAIGIIAIFDICFIWIAIYVVGKKKHATDLQAASVLGSDVQEAYKFGEIGLVVTDDEGCVIWTNSFFRERSLDILDINIFDWQPKLKNFLDANLPSDFKVEFDCGSLYFSVRYLTDAHLFIFRDMTNYHVIEVTSENNRLVIGFLMIDNYDEKFERSEEGNSDVLTNVRQAIIEYAKDHDIGLRRYRSDAYFLVCHYSALHSVMEDQFSILEKVRKAGEGQNFIPTLSIGMAYGIDIVGRLTEMATNALNIAMSRGGDQAVVAKAGDDLAFFGGKTPSVENTNRVQFRSLADSVLTLIKSAPLVMVSGHSSMDMDAFGACLGIYAFCQHVGKNCKIVYDMKDTELKTRSAIQSVFGKGIDKLTISPSEAEERIKSNTLFIVVDVSNPNNIMGRKAFEKATKVVVIDHHRPGDNSIEHPILNHTDSSASSTCEILAEMIHYANGERIELPSVFATFMLSGMFLDTNGFKNQNTGARTFEAAEILKGYGADNVAADSYLKDDFEELYSLTALCSRVVTPETGVVYVCTPDDEKPMDDVTISKLSDYYMKAKGIHASFAIGRIASNTVKISGRSDGTINVQLLIERLGGGGRFTAAAAVINNIIPSAAAARLEEVLRNYLDQARAPLPQEKSQRE</sequence>
<dbReference type="EMBL" id="JADINA010000015">
    <property type="protein sequence ID" value="MBO8426061.1"/>
    <property type="molecule type" value="Genomic_DNA"/>
</dbReference>
<evidence type="ECO:0000256" key="2">
    <source>
        <dbReference type="SAM" id="Phobius"/>
    </source>
</evidence>
<comment type="caution">
    <text evidence="4">The sequence shown here is derived from an EMBL/GenBank/DDBJ whole genome shotgun (WGS) entry which is preliminary data.</text>
</comment>
<dbReference type="GO" id="GO:0046872">
    <property type="term" value="F:metal ion binding"/>
    <property type="evidence" value="ECO:0007669"/>
    <property type="project" value="UniProtKB-KW"/>
</dbReference>
<feature type="transmembrane region" description="Helical" evidence="2">
    <location>
        <begin position="71"/>
        <end position="96"/>
    </location>
</feature>
<dbReference type="Pfam" id="PF24898">
    <property type="entry name" value="GGDEF_GdpP"/>
    <property type="match status" value="1"/>
</dbReference>
<dbReference type="PIRSF" id="PIRSF026583">
    <property type="entry name" value="YybT"/>
    <property type="match status" value="1"/>
</dbReference>
<organism evidence="4 5">
    <name type="scientific">Candidatus Alloenteromonas pullistercoris</name>
    <dbReference type="NCBI Taxonomy" id="2840785"/>
    <lineage>
        <taxon>Bacteria</taxon>
        <taxon>Bacillati</taxon>
        <taxon>Bacillota</taxon>
        <taxon>Bacillota incertae sedis</taxon>
        <taxon>Candidatus Alloenteromonas</taxon>
    </lineage>
</organism>
<keyword evidence="1" id="KW-0479">Metal-binding</keyword>
<keyword evidence="1" id="KW-0464">Manganese</keyword>